<reference evidence="1 2" key="1">
    <citation type="submission" date="2019-03" db="EMBL/GenBank/DDBJ databases">
        <title>Complete genome sequence of Ferrigenium kumadai strain An22, a microaerophilic iron-oxidizing bacterium isolated from a paddy field soil.</title>
        <authorList>
            <person name="Watanabe T."/>
            <person name="Asakawa S."/>
        </authorList>
    </citation>
    <scope>NUCLEOTIDE SEQUENCE [LARGE SCALE GENOMIC DNA]</scope>
    <source>
        <strain evidence="1 2">An22</strain>
    </source>
</reference>
<sequence length="249" mass="27155">MGRLSARSNPTGLKEVDRSRVGISVSEVGGKRSFTLDRLDLKDTGLSDSLSVVIVARAGNTNVRHEMGSVAEIGNESRSIDGLDRSQPLRFRVLMHEKDSPKLVASIENLRARDDSQSESLLPMEPADLGERLWKLAISEDGPVLQFNSRVFPSAAGAENYIPFGAMVLPEALRQVMEKIADEPGCLEDEGDPWSVWGVWLSSIGAGLPPADDDEAKAVWCNQVVDRFCEKFSFASRLQAELLKGAGND</sequence>
<organism evidence="1 2">
    <name type="scientific">Ferrigenium kumadai</name>
    <dbReference type="NCBI Taxonomy" id="1682490"/>
    <lineage>
        <taxon>Bacteria</taxon>
        <taxon>Pseudomonadati</taxon>
        <taxon>Pseudomonadota</taxon>
        <taxon>Betaproteobacteria</taxon>
        <taxon>Nitrosomonadales</taxon>
        <taxon>Gallionellaceae</taxon>
        <taxon>Ferrigenium</taxon>
    </lineage>
</organism>
<dbReference type="RefSeq" id="WP_212786307.1">
    <property type="nucleotide sequence ID" value="NZ_AP019536.1"/>
</dbReference>
<dbReference type="KEGG" id="fku:FGKAn22_03830"/>
<dbReference type="AlphaFoldDB" id="A0AAN1VYZ8"/>
<proteinExistence type="predicted"/>
<accession>A0AAN1VYZ8</accession>
<protein>
    <submittedName>
        <fullName evidence="1">Uncharacterized protein</fullName>
    </submittedName>
</protein>
<gene>
    <name evidence="1" type="ORF">FGKAn22_03830</name>
</gene>
<evidence type="ECO:0000313" key="2">
    <source>
        <dbReference type="Proteomes" id="UP001319121"/>
    </source>
</evidence>
<name>A0AAN1VYZ8_9PROT</name>
<evidence type="ECO:0000313" key="1">
    <source>
        <dbReference type="EMBL" id="BBI98690.1"/>
    </source>
</evidence>
<dbReference type="Proteomes" id="UP001319121">
    <property type="component" value="Chromosome"/>
</dbReference>
<dbReference type="EMBL" id="AP019536">
    <property type="protein sequence ID" value="BBI98690.1"/>
    <property type="molecule type" value="Genomic_DNA"/>
</dbReference>
<keyword evidence="2" id="KW-1185">Reference proteome</keyword>